<evidence type="ECO:0000256" key="1">
    <source>
        <dbReference type="SAM" id="Phobius"/>
    </source>
</evidence>
<dbReference type="EMBL" id="JANBUO010002651">
    <property type="protein sequence ID" value="KAJ2794106.1"/>
    <property type="molecule type" value="Genomic_DNA"/>
</dbReference>
<comment type="caution">
    <text evidence="2">The sequence shown here is derived from an EMBL/GenBank/DDBJ whole genome shotgun (WGS) entry which is preliminary data.</text>
</comment>
<accession>A0A9W8HN07</accession>
<name>A0A9W8HN07_9FUNG</name>
<dbReference type="AlphaFoldDB" id="A0A9W8HN07"/>
<keyword evidence="3" id="KW-1185">Reference proteome</keyword>
<keyword evidence="1" id="KW-1133">Transmembrane helix</keyword>
<evidence type="ECO:0000313" key="3">
    <source>
        <dbReference type="Proteomes" id="UP001140094"/>
    </source>
</evidence>
<organism evidence="2 3">
    <name type="scientific">Coemansia guatemalensis</name>
    <dbReference type="NCBI Taxonomy" id="2761395"/>
    <lineage>
        <taxon>Eukaryota</taxon>
        <taxon>Fungi</taxon>
        <taxon>Fungi incertae sedis</taxon>
        <taxon>Zoopagomycota</taxon>
        <taxon>Kickxellomycotina</taxon>
        <taxon>Kickxellomycetes</taxon>
        <taxon>Kickxellales</taxon>
        <taxon>Kickxellaceae</taxon>
        <taxon>Coemansia</taxon>
    </lineage>
</organism>
<dbReference type="Proteomes" id="UP001140094">
    <property type="component" value="Unassembled WGS sequence"/>
</dbReference>
<keyword evidence="1" id="KW-0472">Membrane</keyword>
<gene>
    <name evidence="2" type="ORF">H4R20_006335</name>
</gene>
<proteinExistence type="predicted"/>
<protein>
    <submittedName>
        <fullName evidence="2">Uncharacterized protein</fullName>
    </submittedName>
</protein>
<reference evidence="2" key="1">
    <citation type="submission" date="2022-07" db="EMBL/GenBank/DDBJ databases">
        <title>Phylogenomic reconstructions and comparative analyses of Kickxellomycotina fungi.</title>
        <authorList>
            <person name="Reynolds N.K."/>
            <person name="Stajich J.E."/>
            <person name="Barry K."/>
            <person name="Grigoriev I.V."/>
            <person name="Crous P."/>
            <person name="Smith M.E."/>
        </authorList>
    </citation>
    <scope>NUCLEOTIDE SEQUENCE</scope>
    <source>
        <strain evidence="2">NRRL 1565</strain>
    </source>
</reference>
<keyword evidence="1" id="KW-0812">Transmembrane</keyword>
<sequence length="114" mass="12723">MVESHAQKEWVIDLEEHKRKQKKARRVGGQEIGIKHLLQKPRAPSMLACALALKSVLVPALVVALVSMSAMVSALEPVFAMAVLRPRAEKYVCHQQMEQVDGKEPCKLWRGGAR</sequence>
<feature type="transmembrane region" description="Helical" evidence="1">
    <location>
        <begin position="56"/>
        <end position="84"/>
    </location>
</feature>
<evidence type="ECO:0000313" key="2">
    <source>
        <dbReference type="EMBL" id="KAJ2794106.1"/>
    </source>
</evidence>